<reference evidence="3" key="3">
    <citation type="submission" date="2021-06" db="EMBL/GenBank/DDBJ databases">
        <title>Updating the genus Pseudomonas: Description of 43 new species and partition of the Pseudomonas putida group.</title>
        <authorList>
            <person name="Girard L."/>
            <person name="Lood C."/>
            <person name="Vandamme P."/>
            <person name="Rokni-Zadeh H."/>
            <person name="Van Noort V."/>
            <person name="Hofte M."/>
            <person name="Lavigne R."/>
            <person name="De Mot R."/>
        </authorList>
    </citation>
    <scope>NUCLEOTIDE SEQUENCE</scope>
    <source>
        <strain evidence="3">RW4S2</strain>
    </source>
</reference>
<comment type="caution">
    <text evidence="2">The sequence shown here is derived from an EMBL/GenBank/DDBJ whole genome shotgun (WGS) entry which is preliminary data.</text>
</comment>
<evidence type="ECO:0000313" key="3">
    <source>
        <dbReference type="EMBL" id="MBV4539693.1"/>
    </source>
</evidence>
<dbReference type="AlphaFoldDB" id="A0A923GMV4"/>
<reference evidence="2" key="2">
    <citation type="submission" date="2020-07" db="EMBL/GenBank/DDBJ databases">
        <authorList>
            <person name="Lood C."/>
            <person name="Girard L."/>
        </authorList>
    </citation>
    <scope>NUCLEOTIDE SEQUENCE</scope>
    <source>
        <strain evidence="2">RW4S2</strain>
    </source>
</reference>
<dbReference type="EMBL" id="JABWRP020000001">
    <property type="protein sequence ID" value="MBV4539693.1"/>
    <property type="molecule type" value="Genomic_DNA"/>
</dbReference>
<protein>
    <submittedName>
        <fullName evidence="2">Uncharacterized protein</fullName>
    </submittedName>
</protein>
<evidence type="ECO:0000256" key="1">
    <source>
        <dbReference type="SAM" id="MobiDB-lite"/>
    </source>
</evidence>
<gene>
    <name evidence="3" type="ORF">HU738_001345</name>
    <name evidence="2" type="ORF">HU738_21715</name>
</gene>
<keyword evidence="4" id="KW-1185">Reference proteome</keyword>
<feature type="region of interest" description="Disordered" evidence="1">
    <location>
        <begin position="1"/>
        <end position="20"/>
    </location>
</feature>
<evidence type="ECO:0000313" key="4">
    <source>
        <dbReference type="Proteomes" id="UP000628137"/>
    </source>
</evidence>
<reference evidence="2 4" key="1">
    <citation type="journal article" date="2020" name="Microorganisms">
        <title>Reliable Identification of Environmental Pseudomonas Isolates Using the rpoD Gene.</title>
        <authorList>
            <consortium name="The Broad Institute Genome Sequencing Platform"/>
            <person name="Girard L."/>
            <person name="Lood C."/>
            <person name="Rokni-Zadeh H."/>
            <person name="van Noort V."/>
            <person name="Lavigne R."/>
            <person name="De Mot R."/>
        </authorList>
    </citation>
    <scope>NUCLEOTIDE SEQUENCE</scope>
    <source>
        <strain evidence="2 4">RW4S2</strain>
    </source>
</reference>
<feature type="compositionally biased region" description="Polar residues" evidence="1">
    <location>
        <begin position="1"/>
        <end position="13"/>
    </location>
</feature>
<evidence type="ECO:0000313" key="2">
    <source>
        <dbReference type="EMBL" id="MBC3473180.1"/>
    </source>
</evidence>
<proteinExistence type="predicted"/>
<dbReference type="EMBL" id="JABWRP010000024">
    <property type="protein sequence ID" value="MBC3473180.1"/>
    <property type="molecule type" value="Genomic_DNA"/>
</dbReference>
<dbReference type="RefSeq" id="WP_186604030.1">
    <property type="nucleotide sequence ID" value="NZ_JABWRP020000001.1"/>
</dbReference>
<sequence length="517" mass="57479">MATSNTPHDNNSTTREERSPYTPPFILDLLLPDIDDGPINLLPFKATYDPLPVHFSKWTFSYPSEEDPERVSMYMAPVFDVAGGKTTEGTLVAFREWREPVKDDELFVEIPPKFLRDGVYRLYYKIKLFNGDETSSEDLLVTIDKIPPYLGRQPVLSYKPALPDAGLTDAYFQNNGNQLVGELPPLKDSEIPPGFEGETQPYLDAAVGDVVKWFWSKDPLGSEQVGSLVLNKTHLGKPLQLVFPAEFIRQAGNGPHFPRYDVQDYAGTYVQHSSSVAVTFAGTPTSPRMPPRVKEATGNAYASNLDLENATGGVTVEIPADAVVAGVKTTVFWGIPGAAYAYETDTPTTPDKPREYHIPKAFIAPHMGTTVQVHYQVGVVGEEPSQNHFTSLSWLTRLPPLQSDALQNGMIILDRLTGPAIFTLGTWAYMAPSQYYSAWMEGWDRNDPSKPLTHTIAHERAVPGETGPITLGSMSKAELLKFAHQSYFRIHVQVSFDNKQRWLNFPFADGMLLDYAS</sequence>
<dbReference type="Proteomes" id="UP000628137">
    <property type="component" value="Unassembled WGS sequence"/>
</dbReference>
<name>A0A923GMV4_9PSED</name>
<accession>A0A923GMV4</accession>
<organism evidence="2">
    <name type="scientific">Pseudomonas vlassakiae</name>
    <dbReference type="NCBI Taxonomy" id="485888"/>
    <lineage>
        <taxon>Bacteria</taxon>
        <taxon>Pseudomonadati</taxon>
        <taxon>Pseudomonadota</taxon>
        <taxon>Gammaproteobacteria</taxon>
        <taxon>Pseudomonadales</taxon>
        <taxon>Pseudomonadaceae</taxon>
        <taxon>Pseudomonas</taxon>
    </lineage>
</organism>